<gene>
    <name evidence="1" type="ORF">TeGR_g15278</name>
</gene>
<evidence type="ECO:0000313" key="1">
    <source>
        <dbReference type="EMBL" id="GMI35187.1"/>
    </source>
</evidence>
<evidence type="ECO:0000313" key="2">
    <source>
        <dbReference type="Proteomes" id="UP001165060"/>
    </source>
</evidence>
<name>A0ABQ6MYC2_9STRA</name>
<reference evidence="1 2" key="1">
    <citation type="journal article" date="2023" name="Commun. Biol.">
        <title>Genome analysis of Parmales, the sister group of diatoms, reveals the evolutionary specialization of diatoms from phago-mixotrophs to photoautotrophs.</title>
        <authorList>
            <person name="Ban H."/>
            <person name="Sato S."/>
            <person name="Yoshikawa S."/>
            <person name="Yamada K."/>
            <person name="Nakamura Y."/>
            <person name="Ichinomiya M."/>
            <person name="Sato N."/>
            <person name="Blanc-Mathieu R."/>
            <person name="Endo H."/>
            <person name="Kuwata A."/>
            <person name="Ogata H."/>
        </authorList>
    </citation>
    <scope>NUCLEOTIDE SEQUENCE [LARGE SCALE GENOMIC DNA]</scope>
</reference>
<organism evidence="1 2">
    <name type="scientific">Tetraparma gracilis</name>
    <dbReference type="NCBI Taxonomy" id="2962635"/>
    <lineage>
        <taxon>Eukaryota</taxon>
        <taxon>Sar</taxon>
        <taxon>Stramenopiles</taxon>
        <taxon>Ochrophyta</taxon>
        <taxon>Bolidophyceae</taxon>
        <taxon>Parmales</taxon>
        <taxon>Triparmaceae</taxon>
        <taxon>Tetraparma</taxon>
    </lineage>
</organism>
<dbReference type="EMBL" id="BRYB01004688">
    <property type="protein sequence ID" value="GMI35187.1"/>
    <property type="molecule type" value="Genomic_DNA"/>
</dbReference>
<accession>A0ABQ6MYC2</accession>
<dbReference type="Proteomes" id="UP001165060">
    <property type="component" value="Unassembled WGS sequence"/>
</dbReference>
<proteinExistence type="predicted"/>
<comment type="caution">
    <text evidence="1">The sequence shown here is derived from an EMBL/GenBank/DDBJ whole genome shotgun (WGS) entry which is preliminary data.</text>
</comment>
<keyword evidence="2" id="KW-1185">Reference proteome</keyword>
<feature type="non-terminal residue" evidence="1">
    <location>
        <position position="1"/>
    </location>
</feature>
<sequence length="73" mass="8262">GLYTDQVVMYLLQARILPPNRVEYVSLSDEEAEELCGNEFMEKLASRREATDSKNAFRVEVRVGQGKGLVERG</sequence>
<protein>
    <submittedName>
        <fullName evidence="1">Uncharacterized protein</fullName>
    </submittedName>
</protein>